<comment type="caution">
    <text evidence="1">The sequence shown here is derived from an EMBL/GenBank/DDBJ whole genome shotgun (WGS) entry which is preliminary data.</text>
</comment>
<dbReference type="Gene3D" id="2.60.120.200">
    <property type="match status" value="1"/>
</dbReference>
<name>A0A0F9CWP8_9ZZZZ</name>
<dbReference type="SUPFAM" id="SSF49899">
    <property type="entry name" value="Concanavalin A-like lectins/glucanases"/>
    <property type="match status" value="1"/>
</dbReference>
<feature type="non-terminal residue" evidence="1">
    <location>
        <position position="94"/>
    </location>
</feature>
<evidence type="ECO:0000313" key="1">
    <source>
        <dbReference type="EMBL" id="KKL04273.1"/>
    </source>
</evidence>
<proteinExistence type="predicted"/>
<dbReference type="InterPro" id="IPR013320">
    <property type="entry name" value="ConA-like_dom_sf"/>
</dbReference>
<sequence>MRTIILVLAVAVFCSNVLAVEKETGLVLHYTFDKGAGDTVRDKSGQGNDGEILGGTRWVKGKFGSALEFNGKDGYVDCGAKPSLNIGKAGTIAF</sequence>
<dbReference type="AlphaFoldDB" id="A0A0F9CWP8"/>
<organism evidence="1">
    <name type="scientific">marine sediment metagenome</name>
    <dbReference type="NCBI Taxonomy" id="412755"/>
    <lineage>
        <taxon>unclassified sequences</taxon>
        <taxon>metagenomes</taxon>
        <taxon>ecological metagenomes</taxon>
    </lineage>
</organism>
<reference evidence="1" key="1">
    <citation type="journal article" date="2015" name="Nature">
        <title>Complex archaea that bridge the gap between prokaryotes and eukaryotes.</title>
        <authorList>
            <person name="Spang A."/>
            <person name="Saw J.H."/>
            <person name="Jorgensen S.L."/>
            <person name="Zaremba-Niedzwiedzka K."/>
            <person name="Martijn J."/>
            <person name="Lind A.E."/>
            <person name="van Eijk R."/>
            <person name="Schleper C."/>
            <person name="Guy L."/>
            <person name="Ettema T.J."/>
        </authorList>
    </citation>
    <scope>NUCLEOTIDE SEQUENCE</scope>
</reference>
<dbReference type="EMBL" id="LAZR01044594">
    <property type="protein sequence ID" value="KKL04273.1"/>
    <property type="molecule type" value="Genomic_DNA"/>
</dbReference>
<protein>
    <submittedName>
        <fullName evidence="1">Uncharacterized protein</fullName>
    </submittedName>
</protein>
<accession>A0A0F9CWP8</accession>
<gene>
    <name evidence="1" type="ORF">LCGC14_2617730</name>
</gene>